<comment type="caution">
    <text evidence="3">The sequence shown here is derived from an EMBL/GenBank/DDBJ whole genome shotgun (WGS) entry which is preliminary data.</text>
</comment>
<keyword evidence="5" id="KW-1185">Reference proteome</keyword>
<accession>A0ABU3R2Q0</accession>
<sequence length="218" mass="24662">MNKIVTQWRQWNEKFISLSTREKGLISGALIFVVCIGLYKLAVEPRTMQLNTIKNNTNLVLTSYTATTGQINSVQGALNTDPNEKIKNEITVLKKQLAQVESELDKVMTDYVAPGKMTAELTRLLETSKEIRIIAMSVLPTQEIETDTELDLPVYYRHQFEVSVTGDYFALMEFVNNITTKNKQFGIQHLSYEVTEHPKATMTLSLVTISDNANVIKI</sequence>
<evidence type="ECO:0008006" key="6">
    <source>
        <dbReference type="Google" id="ProtNLM"/>
    </source>
</evidence>
<reference evidence="3 5" key="1">
    <citation type="submission" date="2023-10" db="EMBL/GenBank/DDBJ databases">
        <title>Psychrosphaera aquimaarina strain SW33 isolated from seawater.</title>
        <authorList>
            <person name="Bayburt H."/>
            <person name="Kim J.M."/>
            <person name="Choi B.J."/>
            <person name="Jeon C.O."/>
        </authorList>
    </citation>
    <scope>NUCLEOTIDE SEQUENCE [LARGE SCALE GENOMIC DNA]</scope>
    <source>
        <strain evidence="3 5">KCTC 52743</strain>
    </source>
</reference>
<feature type="transmembrane region" description="Helical" evidence="2">
    <location>
        <begin position="24"/>
        <end position="42"/>
    </location>
</feature>
<evidence type="ECO:0000256" key="1">
    <source>
        <dbReference type="SAM" id="Coils"/>
    </source>
</evidence>
<evidence type="ECO:0000313" key="3">
    <source>
        <dbReference type="EMBL" id="MDU0113690.1"/>
    </source>
</evidence>
<organism evidence="3 5">
    <name type="scientific">Psychrosphaera aquimarina</name>
    <dbReference type="NCBI Taxonomy" id="2044854"/>
    <lineage>
        <taxon>Bacteria</taxon>
        <taxon>Pseudomonadati</taxon>
        <taxon>Pseudomonadota</taxon>
        <taxon>Gammaproteobacteria</taxon>
        <taxon>Alteromonadales</taxon>
        <taxon>Pseudoalteromonadaceae</taxon>
        <taxon>Psychrosphaera</taxon>
    </lineage>
</organism>
<protein>
    <recommendedName>
        <fullName evidence="6">PilO protein</fullName>
    </recommendedName>
</protein>
<proteinExistence type="predicted"/>
<keyword evidence="2" id="KW-0812">Transmembrane</keyword>
<keyword evidence="2" id="KW-1133">Transmembrane helix</keyword>
<keyword evidence="2" id="KW-0472">Membrane</keyword>
<name>A0ABU3R2Q0_9GAMM</name>
<gene>
    <name evidence="3" type="ORF">RT723_11910</name>
    <name evidence="4" type="ORF">RT723_11985</name>
</gene>
<dbReference type="Proteomes" id="UP001257914">
    <property type="component" value="Unassembled WGS sequence"/>
</dbReference>
<dbReference type="EMBL" id="JAWCUA010000010">
    <property type="protein sequence ID" value="MDU0113703.1"/>
    <property type="molecule type" value="Genomic_DNA"/>
</dbReference>
<evidence type="ECO:0000313" key="4">
    <source>
        <dbReference type="EMBL" id="MDU0113703.1"/>
    </source>
</evidence>
<dbReference type="EMBL" id="JAWCUA010000010">
    <property type="protein sequence ID" value="MDU0113690.1"/>
    <property type="molecule type" value="Genomic_DNA"/>
</dbReference>
<feature type="coiled-coil region" evidence="1">
    <location>
        <begin position="83"/>
        <end position="110"/>
    </location>
</feature>
<keyword evidence="1" id="KW-0175">Coiled coil</keyword>
<evidence type="ECO:0000313" key="5">
    <source>
        <dbReference type="Proteomes" id="UP001257914"/>
    </source>
</evidence>
<dbReference type="RefSeq" id="WP_315947313.1">
    <property type="nucleotide sequence ID" value="NZ_JAWCUA010000010.1"/>
</dbReference>
<evidence type="ECO:0000256" key="2">
    <source>
        <dbReference type="SAM" id="Phobius"/>
    </source>
</evidence>